<gene>
    <name evidence="2" type="ORF">HLB44_36370</name>
</gene>
<accession>A0ABX2EUN1</accession>
<organism evidence="2 3">
    <name type="scientific">Pseudaquabacterium terrae</name>
    <dbReference type="NCBI Taxonomy" id="2732868"/>
    <lineage>
        <taxon>Bacteria</taxon>
        <taxon>Pseudomonadati</taxon>
        <taxon>Pseudomonadota</taxon>
        <taxon>Betaproteobacteria</taxon>
        <taxon>Burkholderiales</taxon>
        <taxon>Sphaerotilaceae</taxon>
        <taxon>Pseudaquabacterium</taxon>
    </lineage>
</organism>
<evidence type="ECO:0000313" key="2">
    <source>
        <dbReference type="EMBL" id="NRF72439.1"/>
    </source>
</evidence>
<dbReference type="EMBL" id="JABRWJ010000029">
    <property type="protein sequence ID" value="NRF72439.1"/>
    <property type="molecule type" value="Genomic_DNA"/>
</dbReference>
<sequence length="69" mass="7687">MGFNNVANDISNNPALLFSPMLLIPSLLKNDQHKHFHEHKQHCDHMPHMPPNLTTQSEGNVHTPNGSPG</sequence>
<reference evidence="2 3" key="1">
    <citation type="submission" date="2020-05" db="EMBL/GenBank/DDBJ databases">
        <title>Aquincola sp. isolate from soil.</title>
        <authorList>
            <person name="Han J."/>
            <person name="Kim D.-U."/>
        </authorList>
    </citation>
    <scope>NUCLEOTIDE SEQUENCE [LARGE SCALE GENOMIC DNA]</scope>
    <source>
        <strain evidence="2 3">S2</strain>
    </source>
</reference>
<proteinExistence type="predicted"/>
<protein>
    <submittedName>
        <fullName evidence="2">Uncharacterized protein</fullName>
    </submittedName>
</protein>
<dbReference type="RefSeq" id="WP_173135671.1">
    <property type="nucleotide sequence ID" value="NZ_JABRWJ010000029.1"/>
</dbReference>
<feature type="compositionally biased region" description="Polar residues" evidence="1">
    <location>
        <begin position="52"/>
        <end position="69"/>
    </location>
</feature>
<comment type="caution">
    <text evidence="2">The sequence shown here is derived from an EMBL/GenBank/DDBJ whole genome shotgun (WGS) entry which is preliminary data.</text>
</comment>
<feature type="non-terminal residue" evidence="2">
    <location>
        <position position="69"/>
    </location>
</feature>
<evidence type="ECO:0000256" key="1">
    <source>
        <dbReference type="SAM" id="MobiDB-lite"/>
    </source>
</evidence>
<keyword evidence="3" id="KW-1185">Reference proteome</keyword>
<name>A0ABX2EUN1_9BURK</name>
<feature type="region of interest" description="Disordered" evidence="1">
    <location>
        <begin position="42"/>
        <end position="69"/>
    </location>
</feature>
<evidence type="ECO:0000313" key="3">
    <source>
        <dbReference type="Proteomes" id="UP000737171"/>
    </source>
</evidence>
<dbReference type="Proteomes" id="UP000737171">
    <property type="component" value="Unassembled WGS sequence"/>
</dbReference>